<dbReference type="RefSeq" id="WP_337335945.1">
    <property type="nucleotide sequence ID" value="NZ_JBBDHC010000017.1"/>
</dbReference>
<dbReference type="AlphaFoldDB" id="A0AAW9R3B3"/>
<feature type="domain" description="Polymerase beta nucleotidyltransferase" evidence="1">
    <location>
        <begin position="8"/>
        <end position="92"/>
    </location>
</feature>
<dbReference type="CDD" id="cd05403">
    <property type="entry name" value="NT_KNTase_like"/>
    <property type="match status" value="1"/>
</dbReference>
<reference evidence="2 3" key="1">
    <citation type="journal article" date="2016" name="Antonie Van Leeuwenhoek">
        <title>Denitratimonas tolerans gen. nov., sp. nov., a denitrifying bacterium isolated from a bioreactor for tannery wastewater treatment.</title>
        <authorList>
            <person name="Han S.I."/>
            <person name="Kim J.O."/>
            <person name="Lee Y.R."/>
            <person name="Ekpeghere K.I."/>
            <person name="Koh S.C."/>
            <person name="Whang K.S."/>
        </authorList>
    </citation>
    <scope>NUCLEOTIDE SEQUENCE [LARGE SCALE GENOMIC DNA]</scope>
    <source>
        <strain evidence="2 3">KACC 17565</strain>
    </source>
</reference>
<dbReference type="InterPro" id="IPR043519">
    <property type="entry name" value="NT_sf"/>
</dbReference>
<evidence type="ECO:0000313" key="2">
    <source>
        <dbReference type="EMBL" id="MEJ1250240.1"/>
    </source>
</evidence>
<dbReference type="InterPro" id="IPR041633">
    <property type="entry name" value="Polbeta"/>
</dbReference>
<gene>
    <name evidence="2" type="ORF">WB794_11215</name>
</gene>
<dbReference type="Gene3D" id="3.30.460.10">
    <property type="entry name" value="Beta Polymerase, domain 2"/>
    <property type="match status" value="1"/>
</dbReference>
<evidence type="ECO:0000313" key="3">
    <source>
        <dbReference type="Proteomes" id="UP001364472"/>
    </source>
</evidence>
<dbReference type="PANTHER" id="PTHR43852">
    <property type="entry name" value="NUCLEOTIDYLTRANSFERASE"/>
    <property type="match status" value="1"/>
</dbReference>
<dbReference type="InterPro" id="IPR052930">
    <property type="entry name" value="TA_antitoxin_MntA"/>
</dbReference>
<protein>
    <submittedName>
        <fullName evidence="2">Nucleotidyltransferase domain-containing protein</fullName>
    </submittedName>
</protein>
<comment type="caution">
    <text evidence="2">The sequence shown here is derived from an EMBL/GenBank/DDBJ whole genome shotgun (WGS) entry which is preliminary data.</text>
</comment>
<accession>A0AAW9R3B3</accession>
<dbReference type="NCBIfam" id="NF047752">
    <property type="entry name" value="MntA_antitoxin"/>
    <property type="match status" value="1"/>
</dbReference>
<dbReference type="SUPFAM" id="SSF81301">
    <property type="entry name" value="Nucleotidyltransferase"/>
    <property type="match status" value="1"/>
</dbReference>
<organism evidence="2 3">
    <name type="scientific">Denitratimonas tolerans</name>
    <dbReference type="NCBI Taxonomy" id="1338420"/>
    <lineage>
        <taxon>Bacteria</taxon>
        <taxon>Pseudomonadati</taxon>
        <taxon>Pseudomonadota</taxon>
        <taxon>Gammaproteobacteria</taxon>
        <taxon>Lysobacterales</taxon>
        <taxon>Lysobacteraceae</taxon>
        <taxon>Denitratimonas</taxon>
    </lineage>
</organism>
<dbReference type="PANTHER" id="PTHR43852:SF2">
    <property type="entry name" value="PROTEIN ADENYLYLTRANSFERASE MNTA"/>
    <property type="match status" value="1"/>
</dbReference>
<evidence type="ECO:0000259" key="1">
    <source>
        <dbReference type="Pfam" id="PF18765"/>
    </source>
</evidence>
<keyword evidence="3" id="KW-1185">Reference proteome</keyword>
<dbReference type="EMBL" id="JBBDHC010000017">
    <property type="protein sequence ID" value="MEJ1250240.1"/>
    <property type="molecule type" value="Genomic_DNA"/>
</dbReference>
<name>A0AAW9R3B3_9GAMM</name>
<dbReference type="Proteomes" id="UP001364472">
    <property type="component" value="Unassembled WGS sequence"/>
</dbReference>
<proteinExistence type="predicted"/>
<dbReference type="Pfam" id="PF18765">
    <property type="entry name" value="Polbeta"/>
    <property type="match status" value="1"/>
</dbReference>
<sequence>MTTMPASLRHVLERQPGIRQALVFGSVAAGTARADSDLDVALEAEHPLSAVEKAQLMAELAAATGRPIDLIDLKTVGEPLLGQILRFGQRVLGSPADHAALMRRHLFDNTDFQPYVSRMLGERRRAWKG</sequence>